<protein>
    <recommendedName>
        <fullName evidence="3">Capsule biosynthesis protein</fullName>
    </recommendedName>
</protein>
<organism evidence="1 2">
    <name type="scientific">Muiribacterium halophilum</name>
    <dbReference type="NCBI Taxonomy" id="2053465"/>
    <lineage>
        <taxon>Bacteria</taxon>
        <taxon>Candidatus Muiribacteriota</taxon>
        <taxon>Candidatus Muiribacteriia</taxon>
        <taxon>Candidatus Muiribacteriales</taxon>
        <taxon>Candidatus Muiribacteriaceae</taxon>
        <taxon>Candidatus Muiribacterium</taxon>
    </lineage>
</organism>
<dbReference type="GO" id="GO:0015774">
    <property type="term" value="P:polysaccharide transport"/>
    <property type="evidence" value="ECO:0007669"/>
    <property type="project" value="InterPro"/>
</dbReference>
<dbReference type="AlphaFoldDB" id="A0A2N5Z9V0"/>
<name>A0A2N5Z9V0_MUIH1</name>
<dbReference type="EMBL" id="PKTG01000139">
    <property type="protein sequence ID" value="PLX15438.1"/>
    <property type="molecule type" value="Genomic_DNA"/>
</dbReference>
<dbReference type="GO" id="GO:0000271">
    <property type="term" value="P:polysaccharide biosynthetic process"/>
    <property type="evidence" value="ECO:0007669"/>
    <property type="project" value="InterPro"/>
</dbReference>
<dbReference type="Proteomes" id="UP000234857">
    <property type="component" value="Unassembled WGS sequence"/>
</dbReference>
<evidence type="ECO:0000313" key="2">
    <source>
        <dbReference type="Proteomes" id="UP000234857"/>
    </source>
</evidence>
<gene>
    <name evidence="1" type="ORF">C0601_12960</name>
</gene>
<accession>A0A2N5Z9V0</accession>
<dbReference type="InterPro" id="IPR007833">
    <property type="entry name" value="Capsule_polysaccharide_synth"/>
</dbReference>
<dbReference type="Pfam" id="PF05159">
    <property type="entry name" value="Capsule_synth"/>
    <property type="match status" value="1"/>
</dbReference>
<evidence type="ECO:0008006" key="3">
    <source>
        <dbReference type="Google" id="ProtNLM"/>
    </source>
</evidence>
<proteinExistence type="predicted"/>
<reference evidence="1 2" key="1">
    <citation type="submission" date="2017-11" db="EMBL/GenBank/DDBJ databases">
        <title>Genome-resolved metagenomics identifies genetic mobility, metabolic interactions, and unexpected diversity in perchlorate-reducing communities.</title>
        <authorList>
            <person name="Barnum T.P."/>
            <person name="Figueroa I.A."/>
            <person name="Carlstrom C.I."/>
            <person name="Lucas L.N."/>
            <person name="Engelbrektson A.L."/>
            <person name="Coates J.D."/>
        </authorList>
    </citation>
    <scope>NUCLEOTIDE SEQUENCE [LARGE SCALE GENOMIC DNA]</scope>
    <source>
        <strain evidence="1">BM706</strain>
    </source>
</reference>
<evidence type="ECO:0000313" key="1">
    <source>
        <dbReference type="EMBL" id="PLX15438.1"/>
    </source>
</evidence>
<comment type="caution">
    <text evidence="1">The sequence shown here is derived from an EMBL/GenBank/DDBJ whole genome shotgun (WGS) entry which is preliminary data.</text>
</comment>
<sequence length="455" mass="53908">MSEFDILFAPIAEREVIFYLNVAKYLRKKYNMKSSFLTFYSPCDDLIRKRGFKVFSIHEEKYSFKEYYSPQKVKDLEKRYGEDNLRALLAHEKLTFARYDEKSLFEKMLTYQKYIENILDSNKIGLVAKELGGFIAPLVLFNECKLKGIDHVFFEPALYKGKLFYNMNSMEVDLKDGDSKEAMEYIKRYLEGYNDQHTIVIPQKDRHHFMDASIKKLINNRNLRQLARKIYYKYIMKKDEEYDAILNHVKRFTTMYFRRKGLSDLYSSPDFSEKYIYFPLHVPLDFQLTVREPQYLNQVELLSQVAKMLPVGYKLYTKEHPASIGGYAFFAMRTLLKENKNVRLINPGENSYDLIKNSQYVLTINSKVGAEAVMQGKDVLVLGNPYYLESKKARKIYDIKELNNILNNEIPKNKELDYDFFKKVYFSCYNAELYNNESENIKEFSEALKEKIKKG</sequence>